<evidence type="ECO:0000313" key="2">
    <source>
        <dbReference type="Proteomes" id="UP000431922"/>
    </source>
</evidence>
<dbReference type="OrthoDB" id="9800597at2"/>
<dbReference type="CDD" id="cd02980">
    <property type="entry name" value="TRX_Fd_family"/>
    <property type="match status" value="1"/>
</dbReference>
<accession>A0A845BA55</accession>
<sequence>MSAEKELLKARQALAKIGGESIERQIFLCGISEKQKCCNREEGKAAWHYLKKRLKQLDLVGPKRTGKDGDTIGGVQRAKADCLQVCAAGPIAVVWPDRVWYHSCNEDVLEQIIQRHLIGGEVVEEFRLTGTTSD</sequence>
<proteinExistence type="predicted"/>
<dbReference type="InterPro" id="IPR036249">
    <property type="entry name" value="Thioredoxin-like_sf"/>
</dbReference>
<dbReference type="Proteomes" id="UP000431922">
    <property type="component" value="Unassembled WGS sequence"/>
</dbReference>
<organism evidence="1 2">
    <name type="scientific">Allopontixanthobacter sediminis</name>
    <dbReference type="NCBI Taxonomy" id="1689985"/>
    <lineage>
        <taxon>Bacteria</taxon>
        <taxon>Pseudomonadati</taxon>
        <taxon>Pseudomonadota</taxon>
        <taxon>Alphaproteobacteria</taxon>
        <taxon>Sphingomonadales</taxon>
        <taxon>Erythrobacteraceae</taxon>
        <taxon>Allopontixanthobacter</taxon>
    </lineage>
</organism>
<dbReference type="EMBL" id="WTYL01000002">
    <property type="protein sequence ID" value="MXP44479.1"/>
    <property type="molecule type" value="Genomic_DNA"/>
</dbReference>
<gene>
    <name evidence="1" type="ORF">GRI65_08420</name>
</gene>
<reference evidence="1 2" key="1">
    <citation type="submission" date="2019-12" db="EMBL/GenBank/DDBJ databases">
        <title>Genomic-based taxomic classification of the family Erythrobacteraceae.</title>
        <authorList>
            <person name="Xu L."/>
        </authorList>
    </citation>
    <scope>NUCLEOTIDE SEQUENCE [LARGE SCALE GENOMIC DNA]</scope>
    <source>
        <strain evidence="1 2">KCTC 42453</strain>
    </source>
</reference>
<keyword evidence="2" id="KW-1185">Reference proteome</keyword>
<evidence type="ECO:0000313" key="1">
    <source>
        <dbReference type="EMBL" id="MXP44479.1"/>
    </source>
</evidence>
<dbReference type="Gene3D" id="3.40.30.10">
    <property type="entry name" value="Glutaredoxin"/>
    <property type="match status" value="1"/>
</dbReference>
<dbReference type="AlphaFoldDB" id="A0A845BA55"/>
<name>A0A845BA55_9SPHN</name>
<comment type="caution">
    <text evidence="1">The sequence shown here is derived from an EMBL/GenBank/DDBJ whole genome shotgun (WGS) entry which is preliminary data.</text>
</comment>
<protein>
    <submittedName>
        <fullName evidence="1">(2Fe-2S) ferredoxin domain-containing protein</fullName>
    </submittedName>
</protein>
<dbReference type="RefSeq" id="WP_160756068.1">
    <property type="nucleotide sequence ID" value="NZ_WTYL01000002.1"/>
</dbReference>
<dbReference type="SUPFAM" id="SSF52833">
    <property type="entry name" value="Thioredoxin-like"/>
    <property type="match status" value="1"/>
</dbReference>